<reference evidence="1" key="1">
    <citation type="submission" date="2019-08" db="EMBL/GenBank/DDBJ databases">
        <authorList>
            <person name="Kucharzyk K."/>
            <person name="Murdoch R.W."/>
            <person name="Higgins S."/>
            <person name="Loffler F."/>
        </authorList>
    </citation>
    <scope>NUCLEOTIDE SEQUENCE</scope>
</reference>
<dbReference type="AlphaFoldDB" id="A0A644WK06"/>
<sequence length="62" mass="6845">MKPGEVTYNGVKFVTANDTGTDIVPRLKYDTNEYTLNKENVSAAATSIGGDAYTTKLWWAKK</sequence>
<name>A0A644WK06_9ZZZZ</name>
<dbReference type="InterPro" id="IPR011990">
    <property type="entry name" value="TPR-like_helical_dom_sf"/>
</dbReference>
<dbReference type="EMBL" id="VSSQ01000989">
    <property type="protein sequence ID" value="MPM03881.1"/>
    <property type="molecule type" value="Genomic_DNA"/>
</dbReference>
<comment type="caution">
    <text evidence="1">The sequence shown here is derived from an EMBL/GenBank/DDBJ whole genome shotgun (WGS) entry which is preliminary data.</text>
</comment>
<evidence type="ECO:0000313" key="1">
    <source>
        <dbReference type="EMBL" id="MPM03881.1"/>
    </source>
</evidence>
<dbReference type="Gene3D" id="1.25.40.390">
    <property type="match status" value="1"/>
</dbReference>
<proteinExistence type="predicted"/>
<dbReference type="SUPFAM" id="SSF48452">
    <property type="entry name" value="TPR-like"/>
    <property type="match status" value="1"/>
</dbReference>
<accession>A0A644WK06</accession>
<organism evidence="1">
    <name type="scientific">bioreactor metagenome</name>
    <dbReference type="NCBI Taxonomy" id="1076179"/>
    <lineage>
        <taxon>unclassified sequences</taxon>
        <taxon>metagenomes</taxon>
        <taxon>ecological metagenomes</taxon>
    </lineage>
</organism>
<gene>
    <name evidence="1" type="ORF">SDC9_50148</name>
</gene>
<protein>
    <submittedName>
        <fullName evidence="1">Uncharacterized protein</fullName>
    </submittedName>
</protein>